<evidence type="ECO:0000313" key="3">
    <source>
        <dbReference type="Proteomes" id="UP000503462"/>
    </source>
</evidence>
<keyword evidence="3" id="KW-1185">Reference proteome</keyword>
<gene>
    <name evidence="2" type="ORF">AMS68_004215</name>
</gene>
<organism evidence="2 3">
    <name type="scientific">Peltaster fructicola</name>
    <dbReference type="NCBI Taxonomy" id="286661"/>
    <lineage>
        <taxon>Eukaryota</taxon>
        <taxon>Fungi</taxon>
        <taxon>Dikarya</taxon>
        <taxon>Ascomycota</taxon>
        <taxon>Pezizomycotina</taxon>
        <taxon>Dothideomycetes</taxon>
        <taxon>Dothideomycetes incertae sedis</taxon>
        <taxon>Peltaster</taxon>
    </lineage>
</organism>
<sequence length="337" mass="36316">MSATNLLHSSLQPHQSSLEVGVAGDNKSSKPPDIKSEQTSQSQLDDVSSWDVTASILLAAKFTPINAPGTHFHDEDDATTDAVLPVDLTPVNDDNDTNEDASLGAEAIPTKAMAKASWTSTAVADDYEQAAPVVDDFATDELSKNETTPVFVFRQDILKAATMASPLKKSHRSVVGKAPGTIISVNGKRKRDAEGPNIHLGENESEVELSSPERQGFRRGPANEAECHIQVRCKCGGTREDPAPKYCLFGGAYVVRQLSCKKCGKNAQHHPVNPTIEWRGRCAIPKSQKQYEDSKKKSAAIRASYAARKQAALLTVDSGQGRNGTPLELDHTGDLME</sequence>
<feature type="region of interest" description="Disordered" evidence="1">
    <location>
        <begin position="86"/>
        <end position="105"/>
    </location>
</feature>
<evidence type="ECO:0000313" key="2">
    <source>
        <dbReference type="EMBL" id="QIW98697.1"/>
    </source>
</evidence>
<dbReference type="AlphaFoldDB" id="A0A6H0XVR2"/>
<proteinExistence type="predicted"/>
<dbReference type="EMBL" id="CP051141">
    <property type="protein sequence ID" value="QIW98697.1"/>
    <property type="molecule type" value="Genomic_DNA"/>
</dbReference>
<feature type="region of interest" description="Disordered" evidence="1">
    <location>
        <begin position="189"/>
        <end position="219"/>
    </location>
</feature>
<accession>A0A6H0XVR2</accession>
<feature type="compositionally biased region" description="Basic and acidic residues" evidence="1">
    <location>
        <begin position="328"/>
        <end position="337"/>
    </location>
</feature>
<name>A0A6H0XVR2_9PEZI</name>
<feature type="compositionally biased region" description="Basic and acidic residues" evidence="1">
    <location>
        <begin position="27"/>
        <end position="36"/>
    </location>
</feature>
<evidence type="ECO:0000256" key="1">
    <source>
        <dbReference type="SAM" id="MobiDB-lite"/>
    </source>
</evidence>
<reference evidence="2 3" key="1">
    <citation type="journal article" date="2016" name="Sci. Rep.">
        <title>Peltaster fructicola genome reveals evolution from an invasive phytopathogen to an ectophytic parasite.</title>
        <authorList>
            <person name="Xu C."/>
            <person name="Chen H."/>
            <person name="Gleason M.L."/>
            <person name="Xu J.R."/>
            <person name="Liu H."/>
            <person name="Zhang R."/>
            <person name="Sun G."/>
        </authorList>
    </citation>
    <scope>NUCLEOTIDE SEQUENCE [LARGE SCALE GENOMIC DNA]</scope>
    <source>
        <strain evidence="2 3">LNHT1506</strain>
    </source>
</reference>
<feature type="compositionally biased region" description="Low complexity" evidence="1">
    <location>
        <begin position="1"/>
        <end position="18"/>
    </location>
</feature>
<feature type="compositionally biased region" description="Polar residues" evidence="1">
    <location>
        <begin position="37"/>
        <end position="46"/>
    </location>
</feature>
<feature type="region of interest" description="Disordered" evidence="1">
    <location>
        <begin position="317"/>
        <end position="337"/>
    </location>
</feature>
<feature type="region of interest" description="Disordered" evidence="1">
    <location>
        <begin position="1"/>
        <end position="46"/>
    </location>
</feature>
<dbReference type="Proteomes" id="UP000503462">
    <property type="component" value="Chromosome 3"/>
</dbReference>
<protein>
    <submittedName>
        <fullName evidence="2">Uncharacterized protein</fullName>
    </submittedName>
</protein>